<accession>A0A6N7J2E0</accession>
<dbReference type="PANTHER" id="PTHR40076:SF1">
    <property type="entry name" value="MEMBRANE PROTEIN"/>
    <property type="match status" value="1"/>
</dbReference>
<dbReference type="AlphaFoldDB" id="A0A6N7J2E0"/>
<feature type="transmembrane region" description="Helical" evidence="1">
    <location>
        <begin position="88"/>
        <end position="106"/>
    </location>
</feature>
<name>A0A6N7J2E0_9FIRM</name>
<evidence type="ECO:0000256" key="1">
    <source>
        <dbReference type="SAM" id="Phobius"/>
    </source>
</evidence>
<feature type="transmembrane region" description="Helical" evidence="1">
    <location>
        <begin position="126"/>
        <end position="157"/>
    </location>
</feature>
<feature type="transmembrane region" description="Helical" evidence="1">
    <location>
        <begin position="62"/>
        <end position="82"/>
    </location>
</feature>
<reference evidence="2" key="1">
    <citation type="journal article" date="2020" name="Appl. Environ. Microbiol.">
        <title>Medium-Chain Fatty Acid Synthesis by 'Candidatus Weimeria bifida' gen. nov., sp. nov., and 'Candidatus Pseudoramibacter fermentans' sp. nov.</title>
        <authorList>
            <person name="Scarborough M.J."/>
            <person name="Myers K.S."/>
            <person name="Donohue T.J."/>
            <person name="Noguera D.R."/>
        </authorList>
    </citation>
    <scope>NUCLEOTIDE SEQUENCE</scope>
    <source>
        <strain evidence="2">LCO1.1</strain>
    </source>
</reference>
<proteinExistence type="predicted"/>
<keyword evidence="1" id="KW-0812">Transmembrane</keyword>
<protein>
    <submittedName>
        <fullName evidence="2">DUF975 family protein</fullName>
    </submittedName>
</protein>
<keyword evidence="3" id="KW-1185">Reference proteome</keyword>
<keyword evidence="1" id="KW-0472">Membrane</keyword>
<gene>
    <name evidence="2" type="ORF">FRC54_09580</name>
</gene>
<sequence>MCAFLLKYSKLFSKGVIRLDNNSEWQTPPPVQRQPVFINGSLDRSILKGESKAFFRQNYGTILAASILPALISTGIDVIPFIGPVISWFLSPILFVGGYYVILGVIRNHRVSVGNMFDIFDNFGNVFGASFTTSLLLFLWSVPLSVAAGAILAVAGLDFRFTKIPRINIPIPTGVGLLFLLVVTFICCIPAIYKVFCWAMVPYILADNPRMTGTQARRLSTDMMQGHKWEYFVLSLSFLGWFILSIITIGLFALFYVNPWYSTALCDYYDNLRMLYAAMHQQQNENF</sequence>
<dbReference type="InterPro" id="IPR010380">
    <property type="entry name" value="DUF975"/>
</dbReference>
<evidence type="ECO:0000313" key="2">
    <source>
        <dbReference type="EMBL" id="MQN02131.1"/>
    </source>
</evidence>
<dbReference type="Pfam" id="PF06161">
    <property type="entry name" value="DUF975"/>
    <property type="match status" value="1"/>
</dbReference>
<dbReference type="EMBL" id="VOGC01000007">
    <property type="protein sequence ID" value="MQN02131.1"/>
    <property type="molecule type" value="Genomic_DNA"/>
</dbReference>
<keyword evidence="1" id="KW-1133">Transmembrane helix</keyword>
<dbReference type="Proteomes" id="UP000460257">
    <property type="component" value="Unassembled WGS sequence"/>
</dbReference>
<comment type="caution">
    <text evidence="2">The sequence shown here is derived from an EMBL/GenBank/DDBJ whole genome shotgun (WGS) entry which is preliminary data.</text>
</comment>
<feature type="transmembrane region" description="Helical" evidence="1">
    <location>
        <begin position="177"/>
        <end position="201"/>
    </location>
</feature>
<evidence type="ECO:0000313" key="3">
    <source>
        <dbReference type="Proteomes" id="UP000460257"/>
    </source>
</evidence>
<feature type="transmembrane region" description="Helical" evidence="1">
    <location>
        <begin position="231"/>
        <end position="257"/>
    </location>
</feature>
<dbReference type="PANTHER" id="PTHR40076">
    <property type="entry name" value="MEMBRANE PROTEIN-RELATED"/>
    <property type="match status" value="1"/>
</dbReference>
<organism evidence="2 3">
    <name type="scientific">Candidatus Weimeria bifida</name>
    <dbReference type="NCBI Taxonomy" id="2599074"/>
    <lineage>
        <taxon>Bacteria</taxon>
        <taxon>Bacillati</taxon>
        <taxon>Bacillota</taxon>
        <taxon>Clostridia</taxon>
        <taxon>Lachnospirales</taxon>
        <taxon>Lachnospiraceae</taxon>
        <taxon>Candidatus Weimeria</taxon>
    </lineage>
</organism>